<dbReference type="PROSITE" id="PS50931">
    <property type="entry name" value="HTH_LYSR"/>
    <property type="match status" value="1"/>
</dbReference>
<comment type="caution">
    <text evidence="6">The sequence shown here is derived from an EMBL/GenBank/DDBJ whole genome shotgun (WGS) entry which is preliminary data.</text>
</comment>
<dbReference type="InterPro" id="IPR000847">
    <property type="entry name" value="LysR_HTH_N"/>
</dbReference>
<protein>
    <submittedName>
        <fullName evidence="6">LysR family transcriptional regulator</fullName>
    </submittedName>
</protein>
<dbReference type="Pfam" id="PF03466">
    <property type="entry name" value="LysR_substrate"/>
    <property type="match status" value="1"/>
</dbReference>
<dbReference type="PANTHER" id="PTHR30537">
    <property type="entry name" value="HTH-TYPE TRANSCRIPTIONAL REGULATOR"/>
    <property type="match status" value="1"/>
</dbReference>
<dbReference type="InterPro" id="IPR036388">
    <property type="entry name" value="WH-like_DNA-bd_sf"/>
</dbReference>
<evidence type="ECO:0000256" key="4">
    <source>
        <dbReference type="ARBA" id="ARBA00023163"/>
    </source>
</evidence>
<gene>
    <name evidence="6" type="ORF">FV139_00095</name>
</gene>
<dbReference type="AlphaFoldDB" id="A0A5C9A8E7"/>
<evidence type="ECO:0000256" key="3">
    <source>
        <dbReference type="ARBA" id="ARBA00023125"/>
    </source>
</evidence>
<dbReference type="Pfam" id="PF00126">
    <property type="entry name" value="HTH_1"/>
    <property type="match status" value="1"/>
</dbReference>
<feature type="domain" description="HTH lysR-type" evidence="5">
    <location>
        <begin position="29"/>
        <end position="86"/>
    </location>
</feature>
<dbReference type="GO" id="GO:0043565">
    <property type="term" value="F:sequence-specific DNA binding"/>
    <property type="evidence" value="ECO:0007669"/>
    <property type="project" value="TreeGrafter"/>
</dbReference>
<dbReference type="GO" id="GO:0006351">
    <property type="term" value="P:DNA-templated transcription"/>
    <property type="evidence" value="ECO:0007669"/>
    <property type="project" value="TreeGrafter"/>
</dbReference>
<dbReference type="SUPFAM" id="SSF46785">
    <property type="entry name" value="Winged helix' DNA-binding domain"/>
    <property type="match status" value="1"/>
</dbReference>
<dbReference type="InterPro" id="IPR058163">
    <property type="entry name" value="LysR-type_TF_proteobact-type"/>
</dbReference>
<proteinExistence type="inferred from homology"/>
<name>A0A5C9A8E7_9GAMM</name>
<evidence type="ECO:0000256" key="2">
    <source>
        <dbReference type="ARBA" id="ARBA00023015"/>
    </source>
</evidence>
<dbReference type="InterPro" id="IPR005119">
    <property type="entry name" value="LysR_subst-bd"/>
</dbReference>
<evidence type="ECO:0000313" key="6">
    <source>
        <dbReference type="EMBL" id="TXS95950.1"/>
    </source>
</evidence>
<evidence type="ECO:0000256" key="1">
    <source>
        <dbReference type="ARBA" id="ARBA00009437"/>
    </source>
</evidence>
<reference evidence="6 7" key="1">
    <citation type="submission" date="2019-08" db="EMBL/GenBank/DDBJ databases">
        <title>Parahaliea maris sp. nov., isolated from the surface seawater.</title>
        <authorList>
            <person name="Liu Y."/>
        </authorList>
    </citation>
    <scope>NUCLEOTIDE SEQUENCE [LARGE SCALE GENOMIC DNA]</scope>
    <source>
        <strain evidence="6 7">HSLHS9</strain>
    </source>
</reference>
<dbReference type="SUPFAM" id="SSF53850">
    <property type="entry name" value="Periplasmic binding protein-like II"/>
    <property type="match status" value="1"/>
</dbReference>
<sequence length="359" mass="40382">MCVYAQNFLSRLGFIRLGRGGYRVNPESFHWDDLHTTYHVAREGSLSRAGNVLGLNHSTVLRRVNRLESMLGIRLFIRHQRGYRLTDAGRLMLERMEPIVGDMHRLMSSLSTLDRSPSGTLKISTVSDFSPFFAPLLHDFREQYPQIRVQVVATDDVLSLERGDVHAAVRLGPQPRGPDLIARKLIPLTQEYFAAASYVESYGLPTSIHEVNQHLWVLPTGEKRKISGIRQLIEKIDPTQVVFQSNSFTDIHSAVVEGMGIGPVGALQRLAGTGQSLIKAEFGLQADASNMWFVYHRDMRGSARVRALQDFLTRRMPEMAQRMGGIGLHLHHPLEGWSTLTCRLCRTPGIWIFAGSWGS</sequence>
<dbReference type="InterPro" id="IPR036390">
    <property type="entry name" value="WH_DNA-bd_sf"/>
</dbReference>
<evidence type="ECO:0000259" key="5">
    <source>
        <dbReference type="PROSITE" id="PS50931"/>
    </source>
</evidence>
<dbReference type="Proteomes" id="UP000321039">
    <property type="component" value="Unassembled WGS sequence"/>
</dbReference>
<dbReference type="PANTHER" id="PTHR30537:SF3">
    <property type="entry name" value="TRANSCRIPTIONAL REGULATORY PROTEIN"/>
    <property type="match status" value="1"/>
</dbReference>
<keyword evidence="7" id="KW-1185">Reference proteome</keyword>
<keyword evidence="4" id="KW-0804">Transcription</keyword>
<accession>A0A5C9A8E7</accession>
<dbReference type="GO" id="GO:0003700">
    <property type="term" value="F:DNA-binding transcription factor activity"/>
    <property type="evidence" value="ECO:0007669"/>
    <property type="project" value="InterPro"/>
</dbReference>
<keyword evidence="3" id="KW-0238">DNA-binding</keyword>
<dbReference type="Gene3D" id="3.40.190.290">
    <property type="match status" value="1"/>
</dbReference>
<evidence type="ECO:0000313" key="7">
    <source>
        <dbReference type="Proteomes" id="UP000321039"/>
    </source>
</evidence>
<dbReference type="Gene3D" id="1.10.10.10">
    <property type="entry name" value="Winged helix-like DNA-binding domain superfamily/Winged helix DNA-binding domain"/>
    <property type="match status" value="1"/>
</dbReference>
<organism evidence="6 7">
    <name type="scientific">Parahaliea maris</name>
    <dbReference type="NCBI Taxonomy" id="2716870"/>
    <lineage>
        <taxon>Bacteria</taxon>
        <taxon>Pseudomonadati</taxon>
        <taxon>Pseudomonadota</taxon>
        <taxon>Gammaproteobacteria</taxon>
        <taxon>Cellvibrionales</taxon>
        <taxon>Halieaceae</taxon>
        <taxon>Parahaliea</taxon>
    </lineage>
</organism>
<comment type="similarity">
    <text evidence="1">Belongs to the LysR transcriptional regulatory family.</text>
</comment>
<dbReference type="EMBL" id="VRZA01000001">
    <property type="protein sequence ID" value="TXS95950.1"/>
    <property type="molecule type" value="Genomic_DNA"/>
</dbReference>
<keyword evidence="2" id="KW-0805">Transcription regulation</keyword>